<gene>
    <name evidence="1" type="ORF">KSY1p024</name>
</gene>
<dbReference type="GeneID" id="5602041"/>
<organism evidence="1 2">
    <name type="scientific">Lactococcus phage KSY1</name>
    <dbReference type="NCBI Taxonomy" id="2913972"/>
    <lineage>
        <taxon>Viruses</taxon>
        <taxon>Duplodnaviria</taxon>
        <taxon>Heunggongvirae</taxon>
        <taxon>Uroviricota</taxon>
        <taxon>Caudoviricetes</taxon>
        <taxon>Chopinvirus</taxon>
        <taxon>Chopinvirus KSY1</taxon>
    </lineage>
</organism>
<keyword evidence="2" id="KW-1185">Reference proteome</keyword>
<accession>A6MA88</accession>
<evidence type="ECO:0000313" key="1">
    <source>
        <dbReference type="EMBL" id="ABG21566.1"/>
    </source>
</evidence>
<sequence>MTEFDAQQELLYAIETSTITMTSAINLLEKTMPKRPEQKVSGYIDLLSRLNESVGRNNMLAQLIKSDERKKMEEKLEAERKKKKKLEEAAIINNFKEGTK</sequence>
<dbReference type="EMBL" id="DQ535032">
    <property type="protein sequence ID" value="ABG21566.1"/>
    <property type="molecule type" value="Genomic_DNA"/>
</dbReference>
<name>A6MA88_9CAUD</name>
<proteinExistence type="predicted"/>
<dbReference type="KEGG" id="vg:5602041"/>
<protein>
    <submittedName>
        <fullName evidence="1">Gp024</fullName>
    </submittedName>
</protein>
<dbReference type="Proteomes" id="UP000000714">
    <property type="component" value="Segment"/>
</dbReference>
<dbReference type="RefSeq" id="YP_001469022.1">
    <property type="nucleotide sequence ID" value="NC_009817.1"/>
</dbReference>
<reference evidence="1 2" key="1">
    <citation type="journal article" date="2007" name="Virology">
        <title>KSY1, a lactococcal phage with a T7-like transcription.</title>
        <authorList>
            <person name="Chopin A."/>
            <person name="Deveau H."/>
            <person name="Ehrlich S.D."/>
            <person name="Moineau S."/>
            <person name="Chopin M.C."/>
        </authorList>
    </citation>
    <scope>NUCLEOTIDE SEQUENCE</scope>
</reference>
<evidence type="ECO:0000313" key="2">
    <source>
        <dbReference type="Proteomes" id="UP000000714"/>
    </source>
</evidence>